<dbReference type="Pfam" id="PF03161">
    <property type="entry name" value="LAGLIDADG_2"/>
    <property type="match status" value="1"/>
</dbReference>
<dbReference type="GO" id="GO:0004519">
    <property type="term" value="F:endonuclease activity"/>
    <property type="evidence" value="ECO:0007669"/>
    <property type="project" value="InterPro"/>
</dbReference>
<dbReference type="InterPro" id="IPR027434">
    <property type="entry name" value="Homing_endonucl"/>
</dbReference>
<proteinExistence type="predicted"/>
<dbReference type="EMBL" id="PCQY01000009">
    <property type="protein sequence ID" value="PIP04785.1"/>
    <property type="molecule type" value="Genomic_DNA"/>
</dbReference>
<reference evidence="2 3" key="1">
    <citation type="submission" date="2017-09" db="EMBL/GenBank/DDBJ databases">
        <title>Depth-based differentiation of microbial function through sediment-hosted aquifers and enrichment of novel symbionts in the deep terrestrial subsurface.</title>
        <authorList>
            <person name="Probst A.J."/>
            <person name="Ladd B."/>
            <person name="Jarett J.K."/>
            <person name="Geller-Mcgrath D.E."/>
            <person name="Sieber C.M."/>
            <person name="Emerson J.B."/>
            <person name="Anantharaman K."/>
            <person name="Thomas B.C."/>
            <person name="Malmstrom R."/>
            <person name="Stieglmeier M."/>
            <person name="Klingl A."/>
            <person name="Woyke T."/>
            <person name="Ryan C.M."/>
            <person name="Banfield J.F."/>
        </authorList>
    </citation>
    <scope>NUCLEOTIDE SEQUENCE [LARGE SCALE GENOMIC DNA]</scope>
    <source>
        <strain evidence="2">CG23_combo_of_CG06-09_8_20_14_all_40_14</strain>
    </source>
</reference>
<dbReference type="Proteomes" id="UP000231388">
    <property type="component" value="Unassembled WGS sequence"/>
</dbReference>
<evidence type="ECO:0000313" key="3">
    <source>
        <dbReference type="Proteomes" id="UP000231388"/>
    </source>
</evidence>
<evidence type="ECO:0000259" key="1">
    <source>
        <dbReference type="Pfam" id="PF03161"/>
    </source>
</evidence>
<gene>
    <name evidence="2" type="ORF">COX53_00660</name>
</gene>
<dbReference type="Gene3D" id="3.10.28.10">
    <property type="entry name" value="Homing endonucleases"/>
    <property type="match status" value="2"/>
</dbReference>
<sequence length="202" mass="22911">MSIKITPKQEGVVIGSILGDGYVQKTGSKNARLRYEHSSKQKLYLVWKVSVLGTLFNGKPVFVERVHPKTNKTYKYVRHQSNSTPYLGKLRKIFYPEGRKIIPSNLQDLLKHPISLAVWFFDDGYLCKKHQGSYLYLGKVSSEEATVAQIAIHHNFDIDSKVYSKGVKGYALYFNSANTKKLVGLIKEFASSDMIYKVSLTP</sequence>
<feature type="domain" description="Homing endonuclease LAGLIDADG" evidence="1">
    <location>
        <begin position="12"/>
        <end position="182"/>
    </location>
</feature>
<name>A0A2G9XCT2_UNCKA</name>
<evidence type="ECO:0000313" key="2">
    <source>
        <dbReference type="EMBL" id="PIP04785.1"/>
    </source>
</evidence>
<protein>
    <recommendedName>
        <fullName evidence="1">Homing endonuclease LAGLIDADG domain-containing protein</fullName>
    </recommendedName>
</protein>
<comment type="caution">
    <text evidence="2">The sequence shown here is derived from an EMBL/GenBank/DDBJ whole genome shotgun (WGS) entry which is preliminary data.</text>
</comment>
<accession>A0A2G9XCT2</accession>
<dbReference type="InterPro" id="IPR004860">
    <property type="entry name" value="LAGLIDADG_dom"/>
</dbReference>
<dbReference type="SUPFAM" id="SSF55608">
    <property type="entry name" value="Homing endonucleases"/>
    <property type="match status" value="1"/>
</dbReference>
<dbReference type="AlphaFoldDB" id="A0A2G9XCT2"/>
<organism evidence="2 3">
    <name type="scientific">candidate division WWE3 bacterium CG23_combo_of_CG06-09_8_20_14_all_40_14</name>
    <dbReference type="NCBI Taxonomy" id="1975095"/>
    <lineage>
        <taxon>Bacteria</taxon>
        <taxon>Katanobacteria</taxon>
    </lineage>
</organism>